<dbReference type="InterPro" id="IPR013727">
    <property type="entry name" value="2CSK_N"/>
</dbReference>
<dbReference type="EC" id="2.7.13.3" evidence="3"/>
<evidence type="ECO:0000256" key="2">
    <source>
        <dbReference type="ARBA" id="ARBA00004370"/>
    </source>
</evidence>
<comment type="subcellular location">
    <subcellularLocation>
        <location evidence="2">Membrane</location>
    </subcellularLocation>
</comment>
<dbReference type="Gene3D" id="3.30.565.10">
    <property type="entry name" value="Histidine kinase-like ATPase, C-terminal domain"/>
    <property type="match status" value="1"/>
</dbReference>
<geneLocation type="plasmid" evidence="13">
    <name>pKVU_200</name>
</geneLocation>
<dbReference type="PRINTS" id="PR00344">
    <property type="entry name" value="BCTRLSENSOR"/>
</dbReference>
<dbReference type="InterPro" id="IPR003661">
    <property type="entry name" value="HisK_dim/P_dom"/>
</dbReference>
<dbReference type="InterPro" id="IPR003594">
    <property type="entry name" value="HATPase_dom"/>
</dbReference>
<dbReference type="InterPro" id="IPR036097">
    <property type="entry name" value="HisK_dim/P_sf"/>
</dbReference>
<dbReference type="CDD" id="cd00075">
    <property type="entry name" value="HATPase"/>
    <property type="match status" value="1"/>
</dbReference>
<evidence type="ECO:0000313" key="13">
    <source>
        <dbReference type="Proteomes" id="UP000000692"/>
    </source>
</evidence>
<dbReference type="InterPro" id="IPR005467">
    <property type="entry name" value="His_kinase_dom"/>
</dbReference>
<dbReference type="SMART" id="SM00388">
    <property type="entry name" value="HisKA"/>
    <property type="match status" value="1"/>
</dbReference>
<evidence type="ECO:0000256" key="6">
    <source>
        <dbReference type="ARBA" id="ARBA00022692"/>
    </source>
</evidence>
<evidence type="ECO:0000256" key="1">
    <source>
        <dbReference type="ARBA" id="ARBA00000085"/>
    </source>
</evidence>
<dbReference type="OrthoDB" id="9809766at2"/>
<evidence type="ECO:0000259" key="11">
    <source>
        <dbReference type="PROSITE" id="PS50109"/>
    </source>
</evidence>
<keyword evidence="9 10" id="KW-0472">Membrane</keyword>
<organism evidence="12 13">
    <name type="scientific">Ketogulonicigenium vulgare (strain WSH-001)</name>
    <dbReference type="NCBI Taxonomy" id="759362"/>
    <lineage>
        <taxon>Bacteria</taxon>
        <taxon>Pseudomonadati</taxon>
        <taxon>Pseudomonadota</taxon>
        <taxon>Alphaproteobacteria</taxon>
        <taxon>Rhodobacterales</taxon>
        <taxon>Roseobacteraceae</taxon>
        <taxon>Ketogulonicigenium</taxon>
    </lineage>
</organism>
<sequence length="468" mass="50006">MPPMARGRSLRLALALWMLPLSLFVFLSSLWVTHSNIAALADSAYDRSLAGAVRAIEENISTTNGGLGVQLPYTLLATLQAASTSVIYVRVSTDDKLVQIGDIGLPPPPAIGSDRPHFYTITYLGKELRGAALRVPLAQPLYGADAPQSLIVEVAETTESRALFLRRVSDVAFVRDLSISLIGLGLLVVGIGVSLRPLTRLKEMFDGRAPHDLSPIPTASIPTEARPLIDSFNTLLQRHADQYAAQRRFLDDASHQLRTPISVLQLQVDYALSTPSPEAQREAIAAMGPVIARATQMTRQMLTLARAENLSATHVQNWKQIDLTALLPEVLRLHLAPARAATVALDLDLPDGPVMIAGDDTLIFEGLSNLLDNAIRHSPAGGTVAVSLCSGALAEITIRDHGRGAPPQILAHLGEAFLTIRSDRSSAGTGLGLSLAQTVARAHGGDLVAENPADGGFQITMRLARMDS</sequence>
<dbReference type="SMART" id="SM00387">
    <property type="entry name" value="HATPase_c"/>
    <property type="match status" value="1"/>
</dbReference>
<dbReference type="AlphaFoldDB" id="F9YBH7"/>
<dbReference type="GO" id="GO:0005886">
    <property type="term" value="C:plasma membrane"/>
    <property type="evidence" value="ECO:0007669"/>
    <property type="project" value="TreeGrafter"/>
</dbReference>
<dbReference type="KEGG" id="kvl:KVU_PB0051"/>
<dbReference type="PROSITE" id="PS50109">
    <property type="entry name" value="HIS_KIN"/>
    <property type="match status" value="1"/>
</dbReference>
<dbReference type="Pfam" id="PF00512">
    <property type="entry name" value="HisKA"/>
    <property type="match status" value="1"/>
</dbReference>
<dbReference type="Pfam" id="PF08521">
    <property type="entry name" value="2CSK_N"/>
    <property type="match status" value="1"/>
</dbReference>
<keyword evidence="5 12" id="KW-0808">Transferase</keyword>
<dbReference type="Proteomes" id="UP000000692">
    <property type="component" value="Plasmid 2"/>
</dbReference>
<evidence type="ECO:0000256" key="3">
    <source>
        <dbReference type="ARBA" id="ARBA00012438"/>
    </source>
</evidence>
<evidence type="ECO:0000256" key="9">
    <source>
        <dbReference type="ARBA" id="ARBA00023136"/>
    </source>
</evidence>
<dbReference type="SUPFAM" id="SSF55874">
    <property type="entry name" value="ATPase domain of HSP90 chaperone/DNA topoisomerase II/histidine kinase"/>
    <property type="match status" value="1"/>
</dbReference>
<name>F9YBH7_KETVW</name>
<evidence type="ECO:0000256" key="5">
    <source>
        <dbReference type="ARBA" id="ARBA00022679"/>
    </source>
</evidence>
<keyword evidence="6 10" id="KW-0812">Transmembrane</keyword>
<dbReference type="PANTHER" id="PTHR45436:SF1">
    <property type="entry name" value="SENSOR PROTEIN QSEC"/>
    <property type="match status" value="1"/>
</dbReference>
<feature type="transmembrane region" description="Helical" evidence="10">
    <location>
        <begin position="177"/>
        <end position="195"/>
    </location>
</feature>
<evidence type="ECO:0000256" key="8">
    <source>
        <dbReference type="ARBA" id="ARBA00022989"/>
    </source>
</evidence>
<dbReference type="InterPro" id="IPR050428">
    <property type="entry name" value="TCS_sensor_his_kinase"/>
</dbReference>
<dbReference type="InterPro" id="IPR036890">
    <property type="entry name" value="HATPase_C_sf"/>
</dbReference>
<evidence type="ECO:0000313" key="12">
    <source>
        <dbReference type="EMBL" id="AEM42729.1"/>
    </source>
</evidence>
<keyword evidence="7" id="KW-0418">Kinase</keyword>
<feature type="domain" description="Histidine kinase" evidence="11">
    <location>
        <begin position="252"/>
        <end position="467"/>
    </location>
</feature>
<evidence type="ECO:0000256" key="7">
    <source>
        <dbReference type="ARBA" id="ARBA00022777"/>
    </source>
</evidence>
<comment type="catalytic activity">
    <reaction evidence="1">
        <text>ATP + protein L-histidine = ADP + protein N-phospho-L-histidine.</text>
        <dbReference type="EC" id="2.7.13.3"/>
    </reaction>
</comment>
<dbReference type="PATRIC" id="fig|759362.5.peg.3005"/>
<evidence type="ECO:0000256" key="10">
    <source>
        <dbReference type="SAM" id="Phobius"/>
    </source>
</evidence>
<gene>
    <name evidence="12" type="ordered locus">KVU_PB0051</name>
</gene>
<evidence type="ECO:0000256" key="4">
    <source>
        <dbReference type="ARBA" id="ARBA00022553"/>
    </source>
</evidence>
<dbReference type="SUPFAM" id="SSF47384">
    <property type="entry name" value="Homodimeric domain of signal transducing histidine kinase"/>
    <property type="match status" value="1"/>
</dbReference>
<protein>
    <recommendedName>
        <fullName evidence="3">histidine kinase</fullName>
        <ecNumber evidence="3">2.7.13.3</ecNumber>
    </recommendedName>
</protein>
<reference evidence="12 13" key="1">
    <citation type="journal article" date="2011" name="J. Bacteriol.">
        <title>Complete genome sequence of the industrial strain Ketogulonicigenium vulgare WSH-001.</title>
        <authorList>
            <person name="Liu L."/>
            <person name="Li Y."/>
            <person name="Zhang J."/>
            <person name="Zhou Z."/>
            <person name="Liu J."/>
            <person name="Li X."/>
            <person name="Zhou J."/>
            <person name="Du G."/>
            <person name="Wang L."/>
            <person name="Chen J."/>
        </authorList>
    </citation>
    <scope>NUCLEOTIDE SEQUENCE [LARGE SCALE GENOMIC DNA]</scope>
    <source>
        <strain evidence="12 13">WSH-001</strain>
        <plasmid evidence="13">pKVU_200</plasmid>
    </source>
</reference>
<dbReference type="Gene3D" id="1.10.287.130">
    <property type="match status" value="1"/>
</dbReference>
<dbReference type="InterPro" id="IPR004358">
    <property type="entry name" value="Sig_transdc_His_kin-like_C"/>
</dbReference>
<dbReference type="GO" id="GO:0000155">
    <property type="term" value="F:phosphorelay sensor kinase activity"/>
    <property type="evidence" value="ECO:0007669"/>
    <property type="project" value="InterPro"/>
</dbReference>
<keyword evidence="12" id="KW-0614">Plasmid</keyword>
<accession>F9YBH7</accession>
<dbReference type="EMBL" id="CP002020">
    <property type="protein sequence ID" value="AEM42729.1"/>
    <property type="molecule type" value="Genomic_DNA"/>
</dbReference>
<dbReference type="PANTHER" id="PTHR45436">
    <property type="entry name" value="SENSOR HISTIDINE KINASE YKOH"/>
    <property type="match status" value="1"/>
</dbReference>
<dbReference type="Pfam" id="PF02518">
    <property type="entry name" value="HATPase_c"/>
    <property type="match status" value="1"/>
</dbReference>
<dbReference type="CDD" id="cd00082">
    <property type="entry name" value="HisKA"/>
    <property type="match status" value="1"/>
</dbReference>
<keyword evidence="4" id="KW-0597">Phosphoprotein</keyword>
<keyword evidence="13" id="KW-1185">Reference proteome</keyword>
<dbReference type="HOGENOM" id="CLU_000445_89_37_5"/>
<keyword evidence="8 10" id="KW-1133">Transmembrane helix</keyword>
<proteinExistence type="predicted"/>